<evidence type="ECO:0000313" key="1">
    <source>
        <dbReference type="EMBL" id="MFC7189657.1"/>
    </source>
</evidence>
<comment type="caution">
    <text evidence="1">The sequence shown here is derived from an EMBL/GenBank/DDBJ whole genome shotgun (WGS) entry which is preliminary data.</text>
</comment>
<proteinExistence type="predicted"/>
<dbReference type="Proteomes" id="UP001596417">
    <property type="component" value="Unassembled WGS sequence"/>
</dbReference>
<reference evidence="1 2" key="1">
    <citation type="journal article" date="2019" name="Int. J. Syst. Evol. Microbiol.">
        <title>The Global Catalogue of Microorganisms (GCM) 10K type strain sequencing project: providing services to taxonomists for standard genome sequencing and annotation.</title>
        <authorList>
            <consortium name="The Broad Institute Genomics Platform"/>
            <consortium name="The Broad Institute Genome Sequencing Center for Infectious Disease"/>
            <person name="Wu L."/>
            <person name="Ma J."/>
        </authorList>
    </citation>
    <scope>NUCLEOTIDE SEQUENCE [LARGE SCALE GENOMIC DNA]</scope>
    <source>
        <strain evidence="1 2">RDMS1</strain>
    </source>
</reference>
<keyword evidence="2" id="KW-1185">Reference proteome</keyword>
<dbReference type="GeneID" id="76199220"/>
<gene>
    <name evidence="1" type="ORF">ACFQL7_07175</name>
</gene>
<organism evidence="1 2">
    <name type="scientific">Halocatena marina</name>
    <dbReference type="NCBI Taxonomy" id="2934937"/>
    <lineage>
        <taxon>Archaea</taxon>
        <taxon>Methanobacteriati</taxon>
        <taxon>Methanobacteriota</taxon>
        <taxon>Stenosarchaea group</taxon>
        <taxon>Halobacteria</taxon>
        <taxon>Halobacteriales</taxon>
        <taxon>Natronomonadaceae</taxon>
        <taxon>Halocatena</taxon>
    </lineage>
</organism>
<name>A0ABD5YMI7_9EURY</name>
<protein>
    <recommendedName>
        <fullName evidence="3">Nudix hydrolase domain-containing protein</fullName>
    </recommendedName>
</protein>
<dbReference type="EMBL" id="JBHTAX010000001">
    <property type="protein sequence ID" value="MFC7189657.1"/>
    <property type="molecule type" value="Genomic_DNA"/>
</dbReference>
<evidence type="ECO:0000313" key="2">
    <source>
        <dbReference type="Proteomes" id="UP001596417"/>
    </source>
</evidence>
<dbReference type="AlphaFoldDB" id="A0ABD5YMI7"/>
<dbReference type="RefSeq" id="WP_264554832.1">
    <property type="nucleotide sequence ID" value="NZ_CP109979.1"/>
</dbReference>
<sequence>MKSFSDPECLRERRGIAFEEERIICERDEFDYFASLSGLAAVGVTNKRGAVLLMDSTHGWRLPYGPVDLSEDWLTAGSQMSETLTGVEVSVTSVERVSKLIRRLEGSEELSTVSYDVVLRLTPVTGEPIADDPSFGPWDEVELGWFDTIPEDAYWDHESAVDDIHSISG</sequence>
<accession>A0ABD5YMI7</accession>
<evidence type="ECO:0008006" key="3">
    <source>
        <dbReference type="Google" id="ProtNLM"/>
    </source>
</evidence>